<keyword evidence="1" id="KW-0472">Membrane</keyword>
<reference evidence="2 3" key="1">
    <citation type="journal article" date="2009" name="J. Bacteriol.">
        <title>Genome sequence of Azotobacter vinelandii, an obligate aerobe specialized to support diverse anaerobic metabolic processes.</title>
        <authorList>
            <person name="Setubal J.C."/>
            <person name="dos Santos P."/>
            <person name="Goldman B.S."/>
            <person name="Ertesvag H."/>
            <person name="Espin G."/>
            <person name="Rubio L.M."/>
            <person name="Valla S."/>
            <person name="Almeida N.F."/>
            <person name="Balasubramanian D."/>
            <person name="Cromes L."/>
            <person name="Curatti L."/>
            <person name="Du Z."/>
            <person name="Godsy E."/>
            <person name="Goodner B."/>
            <person name="Hellner-Burris K."/>
            <person name="Hernandez J.A."/>
            <person name="Houmiel K."/>
            <person name="Imperial J."/>
            <person name="Kennedy C."/>
            <person name="Larson T.J."/>
            <person name="Latreille P."/>
            <person name="Ligon L.S."/>
            <person name="Lu J."/>
            <person name="Maerk M."/>
            <person name="Miller N.M."/>
            <person name="Norton S."/>
            <person name="O'Carroll I.P."/>
            <person name="Paulsen I."/>
            <person name="Raulfs E.C."/>
            <person name="Roemer R."/>
            <person name="Rosser J."/>
            <person name="Segura D."/>
            <person name="Slater S."/>
            <person name="Stricklin S.L."/>
            <person name="Studholme D.J."/>
            <person name="Sun J."/>
            <person name="Viana C.J."/>
            <person name="Wallin E."/>
            <person name="Wang B."/>
            <person name="Wheeler C."/>
            <person name="Zhu H."/>
            <person name="Dean D.R."/>
            <person name="Dixon R."/>
            <person name="Wood D."/>
        </authorList>
    </citation>
    <scope>NUCLEOTIDE SEQUENCE [LARGE SCALE GENOMIC DNA]</scope>
    <source>
        <strain evidence="3">DJ / ATCC BAA-1303</strain>
    </source>
</reference>
<dbReference type="RefSeq" id="WP_012699543.1">
    <property type="nucleotide sequence ID" value="NC_012560.1"/>
</dbReference>
<protein>
    <submittedName>
        <fullName evidence="2">Uncharacterized protein</fullName>
    </submittedName>
</protein>
<feature type="transmembrane region" description="Helical" evidence="1">
    <location>
        <begin position="93"/>
        <end position="114"/>
    </location>
</feature>
<dbReference type="EMBL" id="CP001157">
    <property type="protein sequence ID" value="ACO77118.1"/>
    <property type="molecule type" value="Genomic_DNA"/>
</dbReference>
<evidence type="ECO:0000313" key="2">
    <source>
        <dbReference type="EMBL" id="ACO77118.1"/>
    </source>
</evidence>
<feature type="transmembrane region" description="Helical" evidence="1">
    <location>
        <begin position="126"/>
        <end position="147"/>
    </location>
</feature>
<dbReference type="Proteomes" id="UP000002424">
    <property type="component" value="Chromosome"/>
</dbReference>
<dbReference type="KEGG" id="avn:Avin_08770"/>
<sequence length="370" mass="39611">MKNTEPDSLEYRAEAGASRAETSSVGQPVLGMLALATSMAVSLGIIALLDVDFFATWTTFFVVACVPAQIVISMVWELDYPAFARNLKQPFKGLFFTALMLLVAAVVATAIYLAQPVPAGPPTPFVLMYAIFCVLVAFWLVIVWGCWPLSALAGHPLALGLGILAVAYDGGFGLFRLLFDFAALGGAPFYSAAMDPGGAFPAFHALAFSVTTVSLLFFCVLFDFWPISAFPALRVQPAQGLAATVYILGLSALAYWLGIGLLEMEPVPFMVHVSIGCLFGALVPLILFEGKLFAGLRQPLKGLGQCTVAVIAAVLLPALYRAVAPLVSGPLVSGAPGYQYEFWMASALLAMTFPVMVVVGKFLDFWPWRR</sequence>
<keyword evidence="1" id="KW-1133">Transmembrane helix</keyword>
<proteinExistence type="predicted"/>
<organism evidence="2 3">
    <name type="scientific">Azotobacter vinelandii (strain DJ / ATCC BAA-1303)</name>
    <dbReference type="NCBI Taxonomy" id="322710"/>
    <lineage>
        <taxon>Bacteria</taxon>
        <taxon>Pseudomonadati</taxon>
        <taxon>Pseudomonadota</taxon>
        <taxon>Gammaproteobacteria</taxon>
        <taxon>Pseudomonadales</taxon>
        <taxon>Pseudomonadaceae</taxon>
        <taxon>Azotobacter</taxon>
    </lineage>
</organism>
<gene>
    <name evidence="2" type="ordered locus">Avin_08770</name>
</gene>
<name>C1DMT8_AZOVD</name>
<dbReference type="HOGENOM" id="CLU_899339_0_0_6"/>
<feature type="transmembrane region" description="Helical" evidence="1">
    <location>
        <begin position="159"/>
        <end position="179"/>
    </location>
</feature>
<feature type="transmembrane region" description="Helical" evidence="1">
    <location>
        <begin position="300"/>
        <end position="322"/>
    </location>
</feature>
<dbReference type="eggNOG" id="ENOG5032KP4">
    <property type="taxonomic scope" value="Bacteria"/>
</dbReference>
<keyword evidence="1" id="KW-0812">Transmembrane</keyword>
<feature type="transmembrane region" description="Helical" evidence="1">
    <location>
        <begin position="237"/>
        <end position="257"/>
    </location>
</feature>
<feature type="transmembrane region" description="Helical" evidence="1">
    <location>
        <begin position="29"/>
        <end position="48"/>
    </location>
</feature>
<feature type="transmembrane region" description="Helical" evidence="1">
    <location>
        <begin position="199"/>
        <end position="225"/>
    </location>
</feature>
<keyword evidence="3" id="KW-1185">Reference proteome</keyword>
<dbReference type="GeneID" id="88184254"/>
<evidence type="ECO:0000256" key="1">
    <source>
        <dbReference type="SAM" id="Phobius"/>
    </source>
</evidence>
<dbReference type="OrthoDB" id="5183548at2"/>
<accession>C1DMT8</accession>
<dbReference type="EnsemblBacteria" id="ACO77118">
    <property type="protein sequence ID" value="ACO77118"/>
    <property type="gene ID" value="Avin_08770"/>
</dbReference>
<feature type="transmembrane region" description="Helical" evidence="1">
    <location>
        <begin position="342"/>
        <end position="363"/>
    </location>
</feature>
<evidence type="ECO:0000313" key="3">
    <source>
        <dbReference type="Proteomes" id="UP000002424"/>
    </source>
</evidence>
<dbReference type="AlphaFoldDB" id="C1DMT8"/>
<feature type="transmembrane region" description="Helical" evidence="1">
    <location>
        <begin position="54"/>
        <end position="72"/>
    </location>
</feature>
<feature type="transmembrane region" description="Helical" evidence="1">
    <location>
        <begin position="269"/>
        <end position="288"/>
    </location>
</feature>